<protein>
    <submittedName>
        <fullName evidence="2">Uncharacterized protein</fullName>
    </submittedName>
</protein>
<feature type="compositionally biased region" description="Basic and acidic residues" evidence="1">
    <location>
        <begin position="777"/>
        <end position="787"/>
    </location>
</feature>
<feature type="compositionally biased region" description="Basic and acidic residues" evidence="1">
    <location>
        <begin position="285"/>
        <end position="295"/>
    </location>
</feature>
<feature type="compositionally biased region" description="Basic residues" evidence="1">
    <location>
        <begin position="183"/>
        <end position="192"/>
    </location>
</feature>
<feature type="region of interest" description="Disordered" evidence="1">
    <location>
        <begin position="761"/>
        <end position="814"/>
    </location>
</feature>
<feature type="compositionally biased region" description="Polar residues" evidence="1">
    <location>
        <begin position="1"/>
        <end position="19"/>
    </location>
</feature>
<proteinExistence type="predicted"/>
<feature type="region of interest" description="Disordered" evidence="1">
    <location>
        <begin position="1"/>
        <end position="321"/>
    </location>
</feature>
<dbReference type="Proteomes" id="UP001521116">
    <property type="component" value="Unassembled WGS sequence"/>
</dbReference>
<feature type="compositionally biased region" description="Basic and acidic residues" evidence="1">
    <location>
        <begin position="546"/>
        <end position="561"/>
    </location>
</feature>
<feature type="compositionally biased region" description="Acidic residues" evidence="1">
    <location>
        <begin position="496"/>
        <end position="506"/>
    </location>
</feature>
<feature type="region of interest" description="Disordered" evidence="1">
    <location>
        <begin position="652"/>
        <end position="671"/>
    </location>
</feature>
<feature type="compositionally biased region" description="Polar residues" evidence="1">
    <location>
        <begin position="795"/>
        <end position="805"/>
    </location>
</feature>
<feature type="region of interest" description="Disordered" evidence="1">
    <location>
        <begin position="458"/>
        <end position="562"/>
    </location>
</feature>
<feature type="compositionally biased region" description="Polar residues" evidence="1">
    <location>
        <begin position="253"/>
        <end position="284"/>
    </location>
</feature>
<keyword evidence="3" id="KW-1185">Reference proteome</keyword>
<feature type="region of interest" description="Disordered" evidence="1">
    <location>
        <begin position="827"/>
        <end position="875"/>
    </location>
</feature>
<accession>A0ABR3TDM4</accession>
<evidence type="ECO:0000256" key="1">
    <source>
        <dbReference type="SAM" id="MobiDB-lite"/>
    </source>
</evidence>
<reference evidence="2 3" key="1">
    <citation type="submission" date="2024-02" db="EMBL/GenBank/DDBJ databases">
        <title>De novo assembly and annotation of 12 fungi associated with fruit tree decline syndrome in Ontario, Canada.</title>
        <authorList>
            <person name="Sulman M."/>
            <person name="Ellouze W."/>
            <person name="Ilyukhin E."/>
        </authorList>
    </citation>
    <scope>NUCLEOTIDE SEQUENCE [LARGE SCALE GENOMIC DNA]</scope>
    <source>
        <strain evidence="2 3">M1-105</strain>
    </source>
</reference>
<dbReference type="EMBL" id="JAJVDC020000003">
    <property type="protein sequence ID" value="KAL1637496.1"/>
    <property type="molecule type" value="Genomic_DNA"/>
</dbReference>
<evidence type="ECO:0000313" key="2">
    <source>
        <dbReference type="EMBL" id="KAL1637496.1"/>
    </source>
</evidence>
<comment type="caution">
    <text evidence="2">The sequence shown here is derived from an EMBL/GenBank/DDBJ whole genome shotgun (WGS) entry which is preliminary data.</text>
</comment>
<feature type="compositionally biased region" description="Polar residues" evidence="1">
    <location>
        <begin position="706"/>
        <end position="727"/>
    </location>
</feature>
<feature type="compositionally biased region" description="Low complexity" evidence="1">
    <location>
        <begin position="960"/>
        <end position="978"/>
    </location>
</feature>
<feature type="compositionally biased region" description="Basic and acidic residues" evidence="1">
    <location>
        <begin position="596"/>
        <end position="607"/>
    </location>
</feature>
<organism evidence="2 3">
    <name type="scientific">Neofusicoccum ribis</name>
    <dbReference type="NCBI Taxonomy" id="45134"/>
    <lineage>
        <taxon>Eukaryota</taxon>
        <taxon>Fungi</taxon>
        <taxon>Dikarya</taxon>
        <taxon>Ascomycota</taxon>
        <taxon>Pezizomycotina</taxon>
        <taxon>Dothideomycetes</taxon>
        <taxon>Dothideomycetes incertae sedis</taxon>
        <taxon>Botryosphaeriales</taxon>
        <taxon>Botryosphaeriaceae</taxon>
        <taxon>Neofusicoccum</taxon>
    </lineage>
</organism>
<feature type="region of interest" description="Disordered" evidence="1">
    <location>
        <begin position="686"/>
        <end position="733"/>
    </location>
</feature>
<feature type="region of interest" description="Disordered" evidence="1">
    <location>
        <begin position="944"/>
        <end position="1022"/>
    </location>
</feature>
<sequence>MSCSATPSLPTQTASTPTGTLVPPPVARPLSSPNGQNTPVHCVGSSGGSSTAIVESISPPDHAHGRATLTQNPPTPRPSAPTDHSPPRRQSLRIQPRSSGPIVVDTTEAPTKDPHSSSNDTPAGSTALPFNDTPYPSTRCLRSRKATAPKPIPVELAMQNSSPRDSAFDTAFLNDGPSPPITKGRRHGKAHGPKQLTAAQAQKDLNEMLPLDAHKNARSVEASQSSNFPSHFFESPTAGQVRVEQAANPPKPQTTTPSRNIDTGASGSSLRQRTRTPPATMVTSDSEKSDTDSHVWNRQIITGHRAPAATPASETARLPRTQPILSVALQRLAADNSGGGPMDVDAVDQTMSDVADEQPENPASHRRSQRLRTAVATYNDKEAAGTHIHTPAKYLNGTLAGRVKRKISPLASEVAGSDEQMGDVQMEDVQMQGPIDGAIERTKASDIGTPVDAAYIEKGVSSKQVRFTREKESATDRSAVLSPEFSSEDPPKADSEESDPELESEAEVYNPLRTRSGRAPGRISGLEAKQVIADQVAPSRLGARNSKKEDKEDDFPGRQTRELNTYLETIKLPKSWYESQKVDRKPRHSALGLLDGDLRPVLRDDVHPISQNDLPRNLRWNDPRNNGGPRNASKTAKKMKGNALDEILGEAEYKFKSRAPPTPPSEPYPESRATYKFLNVKDEQLVSPSSLDRKKSNVRAKPPSSVRASSANVPGQASSSGLSSTHNPPGANEAKLRRNLSNLYSGFENDEEEMQDDTVDAFYRPNHSAPPKRRRVDGRYSEERESEAAPVPDALSTQPPSSQHGSTKRKIKGKDWWTSMFDATEARRRPAVEASQNASGFPTIPRATGPAKPSRRPRRAAQRAGGPFSAPIVPGANTRTAPANRPHAFAAPPRRPVYTAPHVTFQPAQGFANHPPGIRYEAHPHQHSPEETQAFQGSNNYPRPAPGTMNAPQLPPQNHPGYAPLGYAPPAGAQQAQGFANYPLPHGAGMASASQIRSHTEPPEFAPGFAHGSANGWPGSWN</sequence>
<evidence type="ECO:0000313" key="3">
    <source>
        <dbReference type="Proteomes" id="UP001521116"/>
    </source>
</evidence>
<name>A0ABR3TDM4_9PEZI</name>
<gene>
    <name evidence="2" type="ORF">SLS56_000634</name>
</gene>
<feature type="region of interest" description="Disordered" evidence="1">
    <location>
        <begin position="577"/>
        <end position="639"/>
    </location>
</feature>